<dbReference type="OrthoDB" id="10059875at2759"/>
<name>A0A6A6NV43_9PEZI</name>
<evidence type="ECO:0000259" key="1">
    <source>
        <dbReference type="Pfam" id="PF00291"/>
    </source>
</evidence>
<accession>A0A6A6NV43</accession>
<keyword evidence="3" id="KW-1185">Reference proteome</keyword>
<protein>
    <submittedName>
        <fullName evidence="2">Tryptophan synthase beta subunit-like PLP-dependent enzyme</fullName>
    </submittedName>
</protein>
<dbReference type="Proteomes" id="UP000799766">
    <property type="component" value="Unassembled WGS sequence"/>
</dbReference>
<dbReference type="InterPro" id="IPR001926">
    <property type="entry name" value="TrpB-like_PALP"/>
</dbReference>
<gene>
    <name evidence="2" type="ORF">BDY21DRAFT_350511</name>
</gene>
<evidence type="ECO:0000313" key="2">
    <source>
        <dbReference type="EMBL" id="KAF2455344.1"/>
    </source>
</evidence>
<dbReference type="AlphaFoldDB" id="A0A6A6NV43"/>
<sequence>MYVNHNARSWRSTSATPTPEVEDFHRLLPHYSETPLVSLDSLANGIGAKHLFVKDESLRFGLPSFKILGASWAVYRAIAKKTGHDIPVSLQQLSESAAKQDVMLVCCSAGNWGRAVARMALYLKIPAVVFVSRYVDQATRNIIAGEGAEVRVVDGGYDASVEEAKTHAEDTGSLLCMDTSWPGYEEIPAWVADGYSTMLAETDRQLHDIVGRPATCVVASVGVGSFAAAVAAHYKQPSTPSTAVIAVEPTGAACLHASLNAGRIVSIETGETIMCGMNCGTVSTIAWPKLRDGVDASVTVTDREAHEDTRLLGRNGVRAGPCGSATLSALRKVVATSALPTALGPEAIVVVFCTEGQRVYLESE</sequence>
<dbReference type="PANTHER" id="PTHR42937:SF1">
    <property type="entry name" value="DIAMINOPROPIONATE AMMONIA-LYASE"/>
    <property type="match status" value="1"/>
</dbReference>
<dbReference type="Gene3D" id="3.40.50.1100">
    <property type="match status" value="2"/>
</dbReference>
<dbReference type="EMBL" id="MU001687">
    <property type="protein sequence ID" value="KAF2455344.1"/>
    <property type="molecule type" value="Genomic_DNA"/>
</dbReference>
<evidence type="ECO:0000313" key="3">
    <source>
        <dbReference type="Proteomes" id="UP000799766"/>
    </source>
</evidence>
<proteinExistence type="predicted"/>
<organism evidence="2 3">
    <name type="scientific">Lineolata rhizophorae</name>
    <dbReference type="NCBI Taxonomy" id="578093"/>
    <lineage>
        <taxon>Eukaryota</taxon>
        <taxon>Fungi</taxon>
        <taxon>Dikarya</taxon>
        <taxon>Ascomycota</taxon>
        <taxon>Pezizomycotina</taxon>
        <taxon>Dothideomycetes</taxon>
        <taxon>Dothideomycetes incertae sedis</taxon>
        <taxon>Lineolatales</taxon>
        <taxon>Lineolataceae</taxon>
        <taxon>Lineolata</taxon>
    </lineage>
</organism>
<dbReference type="Pfam" id="PF00291">
    <property type="entry name" value="PALP"/>
    <property type="match status" value="1"/>
</dbReference>
<dbReference type="PANTHER" id="PTHR42937">
    <property type="match status" value="1"/>
</dbReference>
<feature type="domain" description="Tryptophan synthase beta chain-like PALP" evidence="1">
    <location>
        <begin position="28"/>
        <end position="353"/>
    </location>
</feature>
<dbReference type="SUPFAM" id="SSF53686">
    <property type="entry name" value="Tryptophan synthase beta subunit-like PLP-dependent enzymes"/>
    <property type="match status" value="1"/>
</dbReference>
<dbReference type="NCBIfam" id="NF006058">
    <property type="entry name" value="PRK08206.1"/>
    <property type="match status" value="1"/>
</dbReference>
<dbReference type="InterPro" id="IPR036052">
    <property type="entry name" value="TrpB-like_PALP_sf"/>
</dbReference>
<reference evidence="2" key="1">
    <citation type="journal article" date="2020" name="Stud. Mycol.">
        <title>101 Dothideomycetes genomes: a test case for predicting lifestyles and emergence of pathogens.</title>
        <authorList>
            <person name="Haridas S."/>
            <person name="Albert R."/>
            <person name="Binder M."/>
            <person name="Bloem J."/>
            <person name="Labutti K."/>
            <person name="Salamov A."/>
            <person name="Andreopoulos B."/>
            <person name="Baker S."/>
            <person name="Barry K."/>
            <person name="Bills G."/>
            <person name="Bluhm B."/>
            <person name="Cannon C."/>
            <person name="Castanera R."/>
            <person name="Culley D."/>
            <person name="Daum C."/>
            <person name="Ezra D."/>
            <person name="Gonzalez J."/>
            <person name="Henrissat B."/>
            <person name="Kuo A."/>
            <person name="Liang C."/>
            <person name="Lipzen A."/>
            <person name="Lutzoni F."/>
            <person name="Magnuson J."/>
            <person name="Mondo S."/>
            <person name="Nolan M."/>
            <person name="Ohm R."/>
            <person name="Pangilinan J."/>
            <person name="Park H.-J."/>
            <person name="Ramirez L."/>
            <person name="Alfaro M."/>
            <person name="Sun H."/>
            <person name="Tritt A."/>
            <person name="Yoshinaga Y."/>
            <person name="Zwiers L.-H."/>
            <person name="Turgeon B."/>
            <person name="Goodwin S."/>
            <person name="Spatafora J."/>
            <person name="Crous P."/>
            <person name="Grigoriev I."/>
        </authorList>
    </citation>
    <scope>NUCLEOTIDE SEQUENCE</scope>
    <source>
        <strain evidence="2">ATCC 16933</strain>
    </source>
</reference>